<dbReference type="Gene3D" id="1.10.10.10">
    <property type="entry name" value="Winged helix-like DNA-binding domain superfamily/Winged helix DNA-binding domain"/>
    <property type="match status" value="1"/>
</dbReference>
<dbReference type="InterPro" id="IPR013325">
    <property type="entry name" value="RNA_pol_sigma_r2"/>
</dbReference>
<organism evidence="6 7">
    <name type="scientific">Pedobacter hartonius</name>
    <dbReference type="NCBI Taxonomy" id="425514"/>
    <lineage>
        <taxon>Bacteria</taxon>
        <taxon>Pseudomonadati</taxon>
        <taxon>Bacteroidota</taxon>
        <taxon>Sphingobacteriia</taxon>
        <taxon>Sphingobacteriales</taxon>
        <taxon>Sphingobacteriaceae</taxon>
        <taxon>Pedobacter</taxon>
    </lineage>
</organism>
<dbReference type="InterPro" id="IPR039425">
    <property type="entry name" value="RNA_pol_sigma-70-like"/>
</dbReference>
<dbReference type="NCBIfam" id="TIGR02937">
    <property type="entry name" value="sigma70-ECF"/>
    <property type="match status" value="1"/>
</dbReference>
<proteinExistence type="inferred from homology"/>
<dbReference type="OrthoDB" id="679904at2"/>
<evidence type="ECO:0000259" key="5">
    <source>
        <dbReference type="Pfam" id="PF08281"/>
    </source>
</evidence>
<dbReference type="PANTHER" id="PTHR43133">
    <property type="entry name" value="RNA POLYMERASE ECF-TYPE SIGMA FACTO"/>
    <property type="match status" value="1"/>
</dbReference>
<accession>A0A1H4HD28</accession>
<evidence type="ECO:0000256" key="2">
    <source>
        <dbReference type="ARBA" id="ARBA00023015"/>
    </source>
</evidence>
<dbReference type="AlphaFoldDB" id="A0A1H4HD28"/>
<sequence>MASFSGASDAKLLMSMKDGSKSAYNEICVRYWKRLYNEAFKRLKNTELVEETVQDVFVDLWISRERKQIEHLYKYLIVSVRYTIYTKYGKKKSLPYFEEPLEHIALSDLEADSFLNVKEIKGCIAIWLSMQPEKRAEIFRLKYLEDSSTKEISEMLGISQKTVQNQLITSFTSLRDFLKKLMILLTLI</sequence>
<keyword evidence="4" id="KW-0804">Transcription</keyword>
<dbReference type="SUPFAM" id="SSF88946">
    <property type="entry name" value="Sigma2 domain of RNA polymerase sigma factors"/>
    <property type="match status" value="1"/>
</dbReference>
<evidence type="ECO:0000256" key="1">
    <source>
        <dbReference type="ARBA" id="ARBA00010641"/>
    </source>
</evidence>
<dbReference type="RefSeq" id="WP_090559766.1">
    <property type="nucleotide sequence ID" value="NZ_FNRA01000015.1"/>
</dbReference>
<evidence type="ECO:0000256" key="3">
    <source>
        <dbReference type="ARBA" id="ARBA00023082"/>
    </source>
</evidence>
<evidence type="ECO:0000256" key="4">
    <source>
        <dbReference type="ARBA" id="ARBA00023163"/>
    </source>
</evidence>
<name>A0A1H4HD28_9SPHI</name>
<dbReference type="Gene3D" id="1.10.1740.10">
    <property type="match status" value="1"/>
</dbReference>
<keyword evidence="2" id="KW-0805">Transcription regulation</keyword>
<dbReference type="GO" id="GO:0016987">
    <property type="term" value="F:sigma factor activity"/>
    <property type="evidence" value="ECO:0007669"/>
    <property type="project" value="UniProtKB-KW"/>
</dbReference>
<dbReference type="Proteomes" id="UP000198850">
    <property type="component" value="Unassembled WGS sequence"/>
</dbReference>
<dbReference type="InterPro" id="IPR014284">
    <property type="entry name" value="RNA_pol_sigma-70_dom"/>
</dbReference>
<dbReference type="InterPro" id="IPR013249">
    <property type="entry name" value="RNA_pol_sigma70_r4_t2"/>
</dbReference>
<dbReference type="SUPFAM" id="SSF88659">
    <property type="entry name" value="Sigma3 and sigma4 domains of RNA polymerase sigma factors"/>
    <property type="match status" value="1"/>
</dbReference>
<comment type="similarity">
    <text evidence="1">Belongs to the sigma-70 factor family. ECF subfamily.</text>
</comment>
<keyword evidence="7" id="KW-1185">Reference proteome</keyword>
<dbReference type="STRING" id="425514.SAMN05443550_11514"/>
<keyword evidence="3" id="KW-0731">Sigma factor</keyword>
<evidence type="ECO:0000313" key="6">
    <source>
        <dbReference type="EMBL" id="SEB18978.1"/>
    </source>
</evidence>
<gene>
    <name evidence="6" type="ORF">SAMN05443550_11514</name>
</gene>
<dbReference type="Pfam" id="PF08281">
    <property type="entry name" value="Sigma70_r4_2"/>
    <property type="match status" value="1"/>
</dbReference>
<evidence type="ECO:0000313" key="7">
    <source>
        <dbReference type="Proteomes" id="UP000198850"/>
    </source>
</evidence>
<dbReference type="GO" id="GO:0003677">
    <property type="term" value="F:DNA binding"/>
    <property type="evidence" value="ECO:0007669"/>
    <property type="project" value="InterPro"/>
</dbReference>
<dbReference type="EMBL" id="FNRA01000015">
    <property type="protein sequence ID" value="SEB18978.1"/>
    <property type="molecule type" value="Genomic_DNA"/>
</dbReference>
<dbReference type="GO" id="GO:0006352">
    <property type="term" value="P:DNA-templated transcription initiation"/>
    <property type="evidence" value="ECO:0007669"/>
    <property type="project" value="InterPro"/>
</dbReference>
<dbReference type="InterPro" id="IPR013324">
    <property type="entry name" value="RNA_pol_sigma_r3/r4-like"/>
</dbReference>
<dbReference type="InterPro" id="IPR036388">
    <property type="entry name" value="WH-like_DNA-bd_sf"/>
</dbReference>
<dbReference type="PANTHER" id="PTHR43133:SF46">
    <property type="entry name" value="RNA POLYMERASE SIGMA-70 FACTOR ECF SUBFAMILY"/>
    <property type="match status" value="1"/>
</dbReference>
<reference evidence="6 7" key="1">
    <citation type="submission" date="2016-10" db="EMBL/GenBank/DDBJ databases">
        <authorList>
            <person name="de Groot N.N."/>
        </authorList>
    </citation>
    <scope>NUCLEOTIDE SEQUENCE [LARGE SCALE GENOMIC DNA]</scope>
    <source>
        <strain evidence="6 7">DSM 19033</strain>
    </source>
</reference>
<feature type="domain" description="RNA polymerase sigma factor 70 region 4 type 2" evidence="5">
    <location>
        <begin position="132"/>
        <end position="167"/>
    </location>
</feature>
<protein>
    <submittedName>
        <fullName evidence="6">RNA polymerase sigma-70 factor, ECF subfamily</fullName>
    </submittedName>
</protein>